<protein>
    <submittedName>
        <fullName evidence="10">WRKY14</fullName>
    </submittedName>
</protein>
<evidence type="ECO:0000313" key="10">
    <source>
        <dbReference type="EMBL" id="ASV46336.1"/>
    </source>
</evidence>
<feature type="domain" description="WRKY" evidence="9">
    <location>
        <begin position="160"/>
        <end position="226"/>
    </location>
</feature>
<feature type="region of interest" description="Disordered" evidence="8">
    <location>
        <begin position="88"/>
        <end position="111"/>
    </location>
</feature>
<accession>A0A248SMK3</accession>
<dbReference type="EMBL" id="KX842510">
    <property type="protein sequence ID" value="ASV46336.1"/>
    <property type="molecule type" value="mRNA"/>
</dbReference>
<dbReference type="PROSITE" id="PS50811">
    <property type="entry name" value="WRKY"/>
    <property type="match status" value="1"/>
</dbReference>
<reference evidence="10" key="1">
    <citation type="submission" date="2016-08" db="EMBL/GenBank/DDBJ databases">
        <title>Analysis of global gene expression profiles in Lilium regale following Botrytis elliptica infection.</title>
        <authorList>
            <person name="Cui Q."/>
        </authorList>
    </citation>
    <scope>NUCLEOTIDE SEQUENCE</scope>
</reference>
<dbReference type="SMART" id="SM00774">
    <property type="entry name" value="WRKY"/>
    <property type="match status" value="1"/>
</dbReference>
<evidence type="ECO:0000256" key="1">
    <source>
        <dbReference type="ARBA" id="ARBA00004123"/>
    </source>
</evidence>
<comment type="subcellular location">
    <subcellularLocation>
        <location evidence="1">Nucleus</location>
    </subcellularLocation>
</comment>
<evidence type="ECO:0000256" key="8">
    <source>
        <dbReference type="SAM" id="MobiDB-lite"/>
    </source>
</evidence>
<dbReference type="Pfam" id="PF03106">
    <property type="entry name" value="WRKY"/>
    <property type="match status" value="1"/>
</dbReference>
<feature type="region of interest" description="Disordered" evidence="8">
    <location>
        <begin position="222"/>
        <end position="269"/>
    </location>
</feature>
<proteinExistence type="evidence at transcript level"/>
<sequence>MDYSYSSWMDHSALSLDLTVGGPLPPRPPPMSFPIQAPRNSLIKEETGALEAEMKRLKEENKTLNERLASLTASYNTLHGQLVEFMSVSSSEDGAPDVSPTRKRKSESVEGIAPEDPVLNVDANYNQMEGTSSDNSLKRMREEEPKMKISKAYVRTDPSETSLIVKDGYQWRKYGQKVTKDNPCPRAYYRCSYAPICPVKKKVQRSAEDRSILVATYEGEHNHGHSHGAGVNNGQLHTSAHPSTVSVSGLSPVRQEAGENSREIENHSGLQRGLVKQMAASMAKDPGFTAALASAISQRILSLNPSAQGLLRRPDGPFSD</sequence>
<dbReference type="GO" id="GO:0003700">
    <property type="term" value="F:DNA-binding transcription factor activity"/>
    <property type="evidence" value="ECO:0007669"/>
    <property type="project" value="InterPro"/>
</dbReference>
<dbReference type="SUPFAM" id="SSF118290">
    <property type="entry name" value="WRKY DNA-binding domain"/>
    <property type="match status" value="1"/>
</dbReference>
<keyword evidence="7" id="KW-0175">Coiled coil</keyword>
<dbReference type="GO" id="GO:0043565">
    <property type="term" value="F:sequence-specific DNA binding"/>
    <property type="evidence" value="ECO:0007669"/>
    <property type="project" value="InterPro"/>
</dbReference>
<dbReference type="PANTHER" id="PTHR31429:SF3">
    <property type="entry name" value="WRKY TRANSCRIPTION FACTOR 40-RELATED"/>
    <property type="match status" value="1"/>
</dbReference>
<evidence type="ECO:0000256" key="5">
    <source>
        <dbReference type="ARBA" id="ARBA00023163"/>
    </source>
</evidence>
<keyword evidence="5" id="KW-0804">Transcription</keyword>
<dbReference type="Gene3D" id="2.20.25.80">
    <property type="entry name" value="WRKY domain"/>
    <property type="match status" value="1"/>
</dbReference>
<evidence type="ECO:0000256" key="2">
    <source>
        <dbReference type="ARBA" id="ARBA00008189"/>
    </source>
</evidence>
<keyword evidence="6" id="KW-0539">Nucleus</keyword>
<organism evidence="10">
    <name type="scientific">Lilium regale</name>
    <name type="common">Regal lily</name>
    <dbReference type="NCBI Taxonomy" id="82328"/>
    <lineage>
        <taxon>Eukaryota</taxon>
        <taxon>Viridiplantae</taxon>
        <taxon>Streptophyta</taxon>
        <taxon>Embryophyta</taxon>
        <taxon>Tracheophyta</taxon>
        <taxon>Spermatophyta</taxon>
        <taxon>Magnoliopsida</taxon>
        <taxon>Liliopsida</taxon>
        <taxon>Liliales</taxon>
        <taxon>Liliaceae</taxon>
        <taxon>Lilium</taxon>
    </lineage>
</organism>
<feature type="compositionally biased region" description="Basic and acidic residues" evidence="8">
    <location>
        <begin position="256"/>
        <end position="266"/>
    </location>
</feature>
<dbReference type="InterPro" id="IPR003657">
    <property type="entry name" value="WRKY_dom"/>
</dbReference>
<dbReference type="GO" id="GO:0051707">
    <property type="term" value="P:response to other organism"/>
    <property type="evidence" value="ECO:0007669"/>
    <property type="project" value="UniProtKB-ARBA"/>
</dbReference>
<name>A0A248SMK3_LILRE</name>
<feature type="compositionally biased region" description="Polar residues" evidence="8">
    <location>
        <begin position="232"/>
        <end position="249"/>
    </location>
</feature>
<dbReference type="FunFam" id="2.20.25.80:FF:000008">
    <property type="entry name" value="WRKY transcription factor 40"/>
    <property type="match status" value="1"/>
</dbReference>
<evidence type="ECO:0000256" key="4">
    <source>
        <dbReference type="ARBA" id="ARBA00023125"/>
    </source>
</evidence>
<evidence type="ECO:0000259" key="9">
    <source>
        <dbReference type="PROSITE" id="PS50811"/>
    </source>
</evidence>
<dbReference type="AlphaFoldDB" id="A0A248SMK3"/>
<dbReference type="SMR" id="A0A248SMK3"/>
<comment type="similarity">
    <text evidence="2">Belongs to the WRKY group II-a family.</text>
</comment>
<dbReference type="InterPro" id="IPR036576">
    <property type="entry name" value="WRKY_dom_sf"/>
</dbReference>
<keyword evidence="4" id="KW-0238">DNA-binding</keyword>
<dbReference type="InterPro" id="IPR044810">
    <property type="entry name" value="WRKY_plant"/>
</dbReference>
<dbReference type="GO" id="GO:0005634">
    <property type="term" value="C:nucleus"/>
    <property type="evidence" value="ECO:0007669"/>
    <property type="project" value="UniProtKB-SubCell"/>
</dbReference>
<evidence type="ECO:0000256" key="3">
    <source>
        <dbReference type="ARBA" id="ARBA00023015"/>
    </source>
</evidence>
<keyword evidence="3" id="KW-0805">Transcription regulation</keyword>
<evidence type="ECO:0000256" key="6">
    <source>
        <dbReference type="ARBA" id="ARBA00023242"/>
    </source>
</evidence>
<feature type="coiled-coil region" evidence="7">
    <location>
        <begin position="40"/>
        <end position="74"/>
    </location>
</feature>
<gene>
    <name evidence="10" type="primary">WRKY14</name>
</gene>
<dbReference type="PANTHER" id="PTHR31429">
    <property type="entry name" value="WRKY TRANSCRIPTION FACTOR 36-RELATED"/>
    <property type="match status" value="1"/>
</dbReference>
<evidence type="ECO:0000256" key="7">
    <source>
        <dbReference type="SAM" id="Coils"/>
    </source>
</evidence>